<comment type="cofactor">
    <cofactor evidence="1">
        <name>Zn(2+)</name>
        <dbReference type="ChEBI" id="CHEBI:29105"/>
    </cofactor>
</comment>
<dbReference type="PANTHER" id="PTHR42940">
    <property type="entry name" value="ALCOHOL DEHYDROGENASE 1-RELATED"/>
    <property type="match status" value="1"/>
</dbReference>
<evidence type="ECO:0000256" key="6">
    <source>
        <dbReference type="ARBA" id="ARBA00023027"/>
    </source>
</evidence>
<dbReference type="Pfam" id="PF08240">
    <property type="entry name" value="ADH_N"/>
    <property type="match status" value="1"/>
</dbReference>
<dbReference type="InterPro" id="IPR036291">
    <property type="entry name" value="NAD(P)-bd_dom_sf"/>
</dbReference>
<sequence>MAQTMRAAQYHKESGKVLIRRIPIPEPEDGQFQVKIVAASLCHSDLMMDQRPDSLKHQPLTIGHEGVGIISKIHPSAENKGFKVGDKVGMLTIIDSCFACEGCVVHATFCTAAKNGGPKIQGLQADGVFADYAVTDWQNCIHLPENLPIERASPLFCAGITAFHAVNKCELQPGQWLAVVGCGGLGQLAIQYGKAMGLKVIGLDINDHMLETATKNGANATYNPRKDPKFFKAIRKLTGIRGCHAAAVFSDSNAAYATGIRSLTFNGLLMVVGMPDKPLELPAFAVSTNLYRVKGASNGTAAELKVAVDFTARHGIIPNCEFRALDEMPQMWEEMAQGKAKRKLVVLFANEKSKM</sequence>
<dbReference type="Gene3D" id="3.40.50.720">
    <property type="entry name" value="NAD(P)-binding Rossmann-like Domain"/>
    <property type="match status" value="1"/>
</dbReference>
<dbReference type="InterPro" id="IPR020843">
    <property type="entry name" value="ER"/>
</dbReference>
<dbReference type="InterPro" id="IPR013149">
    <property type="entry name" value="ADH-like_C"/>
</dbReference>
<evidence type="ECO:0000256" key="3">
    <source>
        <dbReference type="ARBA" id="ARBA00022723"/>
    </source>
</evidence>
<comment type="caution">
    <text evidence="8">The sequence shown here is derived from an EMBL/GenBank/DDBJ whole genome shotgun (WGS) entry which is preliminary data.</text>
</comment>
<dbReference type="SUPFAM" id="SSF50129">
    <property type="entry name" value="GroES-like"/>
    <property type="match status" value="1"/>
</dbReference>
<accession>A0A2G5HI43</accession>
<keyword evidence="6" id="KW-0520">NAD</keyword>
<dbReference type="InterPro" id="IPR011032">
    <property type="entry name" value="GroES-like_sf"/>
</dbReference>
<dbReference type="InterPro" id="IPR013154">
    <property type="entry name" value="ADH-like_N"/>
</dbReference>
<dbReference type="SUPFAM" id="SSF51735">
    <property type="entry name" value="NAD(P)-binding Rossmann-fold domains"/>
    <property type="match status" value="1"/>
</dbReference>
<dbReference type="EMBL" id="LKMD01000106">
    <property type="protein sequence ID" value="PIA92208.1"/>
    <property type="molecule type" value="Genomic_DNA"/>
</dbReference>
<proteinExistence type="inferred from homology"/>
<reference evidence="8 9" key="1">
    <citation type="submission" date="2015-10" db="EMBL/GenBank/DDBJ databases">
        <title>The cercosporin biosynthetic gene cluster was horizontally transferred to several fungal lineages and shown to be expanded in Cercospora beticola based on microsynteny with recipient genomes.</title>
        <authorList>
            <person name="De Jonge R."/>
            <person name="Ebert M.K."/>
            <person name="Suttle J.C."/>
            <person name="Jurick Ii W.M."/>
            <person name="Secor G.A."/>
            <person name="Thomma B.P."/>
            <person name="Van De Peer Y."/>
            <person name="Bolton M.D."/>
        </authorList>
    </citation>
    <scope>NUCLEOTIDE SEQUENCE [LARGE SCALE GENOMIC DNA]</scope>
    <source>
        <strain evidence="8 9">09-40</strain>
    </source>
</reference>
<protein>
    <submittedName>
        <fullName evidence="8">Alcohol dehydrogenase</fullName>
    </submittedName>
</protein>
<dbReference type="SMART" id="SM00829">
    <property type="entry name" value="PKS_ER"/>
    <property type="match status" value="1"/>
</dbReference>
<gene>
    <name evidence="8" type="ORF">CB0940_09166</name>
</gene>
<organism evidence="8 9">
    <name type="scientific">Cercospora beticola</name>
    <name type="common">Sugarbeet leaf spot fungus</name>
    <dbReference type="NCBI Taxonomy" id="122368"/>
    <lineage>
        <taxon>Eukaryota</taxon>
        <taxon>Fungi</taxon>
        <taxon>Dikarya</taxon>
        <taxon>Ascomycota</taxon>
        <taxon>Pezizomycotina</taxon>
        <taxon>Dothideomycetes</taxon>
        <taxon>Dothideomycetidae</taxon>
        <taxon>Mycosphaerellales</taxon>
        <taxon>Mycosphaerellaceae</taxon>
        <taxon>Cercospora</taxon>
    </lineage>
</organism>
<evidence type="ECO:0000256" key="2">
    <source>
        <dbReference type="ARBA" id="ARBA00008072"/>
    </source>
</evidence>
<evidence type="ECO:0000256" key="5">
    <source>
        <dbReference type="ARBA" id="ARBA00023002"/>
    </source>
</evidence>
<evidence type="ECO:0000313" key="8">
    <source>
        <dbReference type="EMBL" id="PIA92208.1"/>
    </source>
</evidence>
<name>A0A2G5HI43_CERBT</name>
<evidence type="ECO:0000256" key="4">
    <source>
        <dbReference type="ARBA" id="ARBA00022833"/>
    </source>
</evidence>
<keyword evidence="4" id="KW-0862">Zinc</keyword>
<dbReference type="GO" id="GO:0005737">
    <property type="term" value="C:cytoplasm"/>
    <property type="evidence" value="ECO:0007669"/>
    <property type="project" value="TreeGrafter"/>
</dbReference>
<dbReference type="Proteomes" id="UP000230605">
    <property type="component" value="Chromosome 7"/>
</dbReference>
<comment type="similarity">
    <text evidence="2">Belongs to the zinc-containing alcohol dehydrogenase family.</text>
</comment>
<dbReference type="PANTHER" id="PTHR42940:SF8">
    <property type="entry name" value="VACUOLAR PROTEIN SORTING-ASSOCIATED PROTEIN 11"/>
    <property type="match status" value="1"/>
</dbReference>
<dbReference type="Gene3D" id="3.90.180.10">
    <property type="entry name" value="Medium-chain alcohol dehydrogenases, catalytic domain"/>
    <property type="match status" value="1"/>
</dbReference>
<dbReference type="GO" id="GO:0004022">
    <property type="term" value="F:alcohol dehydrogenase (NAD+) activity"/>
    <property type="evidence" value="ECO:0007669"/>
    <property type="project" value="TreeGrafter"/>
</dbReference>
<keyword evidence="5" id="KW-0560">Oxidoreductase</keyword>
<evidence type="ECO:0000259" key="7">
    <source>
        <dbReference type="SMART" id="SM00829"/>
    </source>
</evidence>
<evidence type="ECO:0000256" key="1">
    <source>
        <dbReference type="ARBA" id="ARBA00001947"/>
    </source>
</evidence>
<dbReference type="AlphaFoldDB" id="A0A2G5HI43"/>
<evidence type="ECO:0000313" key="9">
    <source>
        <dbReference type="Proteomes" id="UP000230605"/>
    </source>
</evidence>
<feature type="domain" description="Enoyl reductase (ER)" evidence="7">
    <location>
        <begin position="15"/>
        <end position="346"/>
    </location>
</feature>
<dbReference type="OrthoDB" id="1879366at2759"/>
<keyword evidence="3" id="KW-0479">Metal-binding</keyword>
<dbReference type="GO" id="GO:0046872">
    <property type="term" value="F:metal ion binding"/>
    <property type="evidence" value="ECO:0007669"/>
    <property type="project" value="UniProtKB-KW"/>
</dbReference>
<dbReference type="FunFam" id="3.40.50.720:FF:000039">
    <property type="entry name" value="Alcohol dehydrogenase AdhP"/>
    <property type="match status" value="1"/>
</dbReference>
<dbReference type="Pfam" id="PF00107">
    <property type="entry name" value="ADH_zinc_N"/>
    <property type="match status" value="1"/>
</dbReference>